<feature type="region of interest" description="Disordered" evidence="1">
    <location>
        <begin position="88"/>
        <end position="109"/>
    </location>
</feature>
<protein>
    <submittedName>
        <fullName evidence="2">Uncharacterized protein</fullName>
    </submittedName>
</protein>
<evidence type="ECO:0000313" key="2">
    <source>
        <dbReference type="EMBL" id="GAA4677475.1"/>
    </source>
</evidence>
<keyword evidence="3" id="KW-1185">Reference proteome</keyword>
<sequence>MAETTYSPELQSMIDRAGSMTADEVEALGRLWKNDEDIAFPPASFALGLVGEVAYPVVTNEELVDAWQRALDAAGAGGRVDEIHAAQEAGRATTRDVRHQHDDARAKDGAEEAVRSAVLATGVRDLISDDDFRVLTAAWSKVLGAPQA</sequence>
<proteinExistence type="predicted"/>
<reference evidence="3" key="1">
    <citation type="journal article" date="2019" name="Int. J. Syst. Evol. Microbiol.">
        <title>The Global Catalogue of Microorganisms (GCM) 10K type strain sequencing project: providing services to taxonomists for standard genome sequencing and annotation.</title>
        <authorList>
            <consortium name="The Broad Institute Genomics Platform"/>
            <consortium name="The Broad Institute Genome Sequencing Center for Infectious Disease"/>
            <person name="Wu L."/>
            <person name="Ma J."/>
        </authorList>
    </citation>
    <scope>NUCLEOTIDE SEQUENCE [LARGE SCALE GENOMIC DNA]</scope>
    <source>
        <strain evidence="3">JCM 18956</strain>
    </source>
</reference>
<dbReference type="RefSeq" id="WP_345375997.1">
    <property type="nucleotide sequence ID" value="NZ_BAABLM010000004.1"/>
</dbReference>
<evidence type="ECO:0000256" key="1">
    <source>
        <dbReference type="SAM" id="MobiDB-lite"/>
    </source>
</evidence>
<name>A0ABP8W3E4_9MICO</name>
<feature type="compositionally biased region" description="Basic and acidic residues" evidence="1">
    <location>
        <begin position="93"/>
        <end position="109"/>
    </location>
</feature>
<dbReference type="Proteomes" id="UP001501295">
    <property type="component" value="Unassembled WGS sequence"/>
</dbReference>
<organism evidence="2 3">
    <name type="scientific">Frondihabitans cladoniiphilus</name>
    <dbReference type="NCBI Taxonomy" id="715785"/>
    <lineage>
        <taxon>Bacteria</taxon>
        <taxon>Bacillati</taxon>
        <taxon>Actinomycetota</taxon>
        <taxon>Actinomycetes</taxon>
        <taxon>Micrococcales</taxon>
        <taxon>Microbacteriaceae</taxon>
        <taxon>Frondihabitans</taxon>
    </lineage>
</organism>
<comment type="caution">
    <text evidence="2">The sequence shown here is derived from an EMBL/GenBank/DDBJ whole genome shotgun (WGS) entry which is preliminary data.</text>
</comment>
<evidence type="ECO:0000313" key="3">
    <source>
        <dbReference type="Proteomes" id="UP001501295"/>
    </source>
</evidence>
<accession>A0ABP8W3E4</accession>
<gene>
    <name evidence="2" type="ORF">GCM10025780_22750</name>
</gene>
<dbReference type="EMBL" id="BAABLM010000004">
    <property type="protein sequence ID" value="GAA4677475.1"/>
    <property type="molecule type" value="Genomic_DNA"/>
</dbReference>